<evidence type="ECO:0000256" key="2">
    <source>
        <dbReference type="SAM" id="Phobius"/>
    </source>
</evidence>
<dbReference type="InterPro" id="IPR008979">
    <property type="entry name" value="Galactose-bd-like_sf"/>
</dbReference>
<keyword evidence="2" id="KW-1133">Transmembrane helix</keyword>
<name>A0A9D1JQW8_9FIRM</name>
<dbReference type="Proteomes" id="UP000823927">
    <property type="component" value="Unassembled WGS sequence"/>
</dbReference>
<feature type="region of interest" description="Disordered" evidence="1">
    <location>
        <begin position="89"/>
        <end position="140"/>
    </location>
</feature>
<keyword evidence="2" id="KW-0472">Membrane</keyword>
<evidence type="ECO:0000259" key="3">
    <source>
        <dbReference type="Pfam" id="PF13240"/>
    </source>
</evidence>
<dbReference type="SUPFAM" id="SSF49785">
    <property type="entry name" value="Galactose-binding domain-like"/>
    <property type="match status" value="1"/>
</dbReference>
<protein>
    <submittedName>
        <fullName evidence="5">Zinc-ribbon domain-containing protein</fullName>
    </submittedName>
</protein>
<dbReference type="InterPro" id="IPR026870">
    <property type="entry name" value="Zinc_ribbon_dom"/>
</dbReference>
<reference evidence="5" key="1">
    <citation type="submission" date="2020-10" db="EMBL/GenBank/DDBJ databases">
        <authorList>
            <person name="Gilroy R."/>
        </authorList>
    </citation>
    <scope>NUCLEOTIDE SEQUENCE</scope>
    <source>
        <strain evidence="5">CHK178-757</strain>
    </source>
</reference>
<dbReference type="Pfam" id="PF13240">
    <property type="entry name" value="Zn_Ribbon_1"/>
    <property type="match status" value="1"/>
</dbReference>
<dbReference type="AlphaFoldDB" id="A0A9D1JQW8"/>
<feature type="region of interest" description="Disordered" evidence="1">
    <location>
        <begin position="23"/>
        <end position="51"/>
    </location>
</feature>
<dbReference type="NCBIfam" id="NF047619">
    <property type="entry name" value="NADase_discoid"/>
    <property type="match status" value="1"/>
</dbReference>
<sequence length="437" mass="46445">MYCTRCGAPLEDDAKFCTSCGMPVGSGTDAPEESEPSQNEPPQKEAPGKKKTGRIVAGIVAGVVLVVGIGLLAAYAVRLSGENKRLTAQVEDAERTGDSALQTEGAESGPSESIAQSESVAQTESVPQTETVPQTESIPQTEAVLPADFTFSDDEWLRLSYAGAGLIQACQDQLPEGTVFDASSMDLSGYALDNAEGTDASAASASGLRLYGFKVEGNYAVTDAELMVNNGSGIYPDGLFRIWWQKDSSSLGYSAAQIQRLPQALPEIAAIEASSTLISYERADKYQVSNVADQDLSTAWVEGADGYGVGESLTLTFNGPQALHGLRIAGGYRKNQATYGENAKVTAYRLEFSDGTTMDVTMGSYPEDGHLGKSPIGVNGWETVLSTDGRDWNSIRPGLDFISFGREITTDYVKLTILEVAPGTVYEDTCITEISAY</sequence>
<evidence type="ECO:0000259" key="4">
    <source>
        <dbReference type="Pfam" id="PF25302"/>
    </source>
</evidence>
<organism evidence="5 6">
    <name type="scientific">Candidatus Scybalocola faecigallinarum</name>
    <dbReference type="NCBI Taxonomy" id="2840941"/>
    <lineage>
        <taxon>Bacteria</taxon>
        <taxon>Bacillati</taxon>
        <taxon>Bacillota</taxon>
        <taxon>Clostridia</taxon>
        <taxon>Lachnospirales</taxon>
        <taxon>Lachnospiraceae</taxon>
        <taxon>Lachnospiraceae incertae sedis</taxon>
        <taxon>Candidatus Scybalocola (ex Gilroy et al. 2021)</taxon>
    </lineage>
</organism>
<feature type="domain" description="NAD glycohydrolase translocation F5/8 type C" evidence="4">
    <location>
        <begin position="269"/>
        <end position="435"/>
    </location>
</feature>
<reference evidence="5" key="2">
    <citation type="journal article" date="2021" name="PeerJ">
        <title>Extensive microbial diversity within the chicken gut microbiome revealed by metagenomics and culture.</title>
        <authorList>
            <person name="Gilroy R."/>
            <person name="Ravi A."/>
            <person name="Getino M."/>
            <person name="Pursley I."/>
            <person name="Horton D.L."/>
            <person name="Alikhan N.F."/>
            <person name="Baker D."/>
            <person name="Gharbi K."/>
            <person name="Hall N."/>
            <person name="Watson M."/>
            <person name="Adriaenssens E.M."/>
            <person name="Foster-Nyarko E."/>
            <person name="Jarju S."/>
            <person name="Secka A."/>
            <person name="Antonio M."/>
            <person name="Oren A."/>
            <person name="Chaudhuri R.R."/>
            <person name="La Ragione R."/>
            <person name="Hildebrand F."/>
            <person name="Pallen M.J."/>
        </authorList>
    </citation>
    <scope>NUCLEOTIDE SEQUENCE</scope>
    <source>
        <strain evidence="5">CHK178-757</strain>
    </source>
</reference>
<dbReference type="Gene3D" id="2.60.120.260">
    <property type="entry name" value="Galactose-binding domain-like"/>
    <property type="match status" value="1"/>
</dbReference>
<proteinExistence type="predicted"/>
<comment type="caution">
    <text evidence="5">The sequence shown here is derived from an EMBL/GenBank/DDBJ whole genome shotgun (WGS) entry which is preliminary data.</text>
</comment>
<dbReference type="Pfam" id="PF25302">
    <property type="entry name" value="NADase_transloc"/>
    <property type="match status" value="1"/>
</dbReference>
<feature type="transmembrane region" description="Helical" evidence="2">
    <location>
        <begin position="55"/>
        <end position="77"/>
    </location>
</feature>
<feature type="compositionally biased region" description="Polar residues" evidence="1">
    <location>
        <begin position="110"/>
        <end position="140"/>
    </location>
</feature>
<evidence type="ECO:0000313" key="5">
    <source>
        <dbReference type="EMBL" id="HIS47641.1"/>
    </source>
</evidence>
<feature type="domain" description="Zinc-ribbon" evidence="3">
    <location>
        <begin position="2"/>
        <end position="24"/>
    </location>
</feature>
<evidence type="ECO:0000256" key="1">
    <source>
        <dbReference type="SAM" id="MobiDB-lite"/>
    </source>
</evidence>
<keyword evidence="2" id="KW-0812">Transmembrane</keyword>
<evidence type="ECO:0000313" key="6">
    <source>
        <dbReference type="Proteomes" id="UP000823927"/>
    </source>
</evidence>
<dbReference type="InterPro" id="IPR057561">
    <property type="entry name" value="NADase_transloc"/>
</dbReference>
<accession>A0A9D1JQW8</accession>
<gene>
    <name evidence="5" type="ORF">IAB46_08830</name>
</gene>
<dbReference type="EMBL" id="DVIT01000031">
    <property type="protein sequence ID" value="HIS47641.1"/>
    <property type="molecule type" value="Genomic_DNA"/>
</dbReference>